<evidence type="ECO:0000313" key="1">
    <source>
        <dbReference type="EMBL" id="GAI67573.1"/>
    </source>
</evidence>
<sequence>MELNNNLVAIAQQEDAEREEQYKAKLAATWEISMASRYLSRPKYRFLRHYCPECNKHIKKHEFSQTFEPSSWQYRQWASEILHAPSCAAYALIKLWQCTCGYQYATILFQDWGSLD</sequence>
<reference evidence="1" key="1">
    <citation type="journal article" date="2014" name="Front. Microbiol.">
        <title>High frequency of phylogenetically diverse reductive dehalogenase-homologous genes in deep subseafloor sedimentary metagenomes.</title>
        <authorList>
            <person name="Kawai M."/>
            <person name="Futagami T."/>
            <person name="Toyoda A."/>
            <person name="Takaki Y."/>
            <person name="Nishi S."/>
            <person name="Hori S."/>
            <person name="Arai W."/>
            <person name="Tsubouchi T."/>
            <person name="Morono Y."/>
            <person name="Uchiyama I."/>
            <person name="Ito T."/>
            <person name="Fujiyama A."/>
            <person name="Inagaki F."/>
            <person name="Takami H."/>
        </authorList>
    </citation>
    <scope>NUCLEOTIDE SEQUENCE</scope>
    <source>
        <strain evidence="1">Expedition CK06-06</strain>
    </source>
</reference>
<name>X1QH81_9ZZZZ</name>
<organism evidence="1">
    <name type="scientific">marine sediment metagenome</name>
    <dbReference type="NCBI Taxonomy" id="412755"/>
    <lineage>
        <taxon>unclassified sequences</taxon>
        <taxon>metagenomes</taxon>
        <taxon>ecological metagenomes</taxon>
    </lineage>
</organism>
<protein>
    <submittedName>
        <fullName evidence="1">Uncharacterized protein</fullName>
    </submittedName>
</protein>
<proteinExistence type="predicted"/>
<dbReference type="AlphaFoldDB" id="X1QH81"/>
<accession>X1QH81</accession>
<dbReference type="EMBL" id="BARW01000006">
    <property type="protein sequence ID" value="GAI67573.1"/>
    <property type="molecule type" value="Genomic_DNA"/>
</dbReference>
<gene>
    <name evidence="1" type="ORF">S12H4_00096</name>
</gene>
<comment type="caution">
    <text evidence="1">The sequence shown here is derived from an EMBL/GenBank/DDBJ whole genome shotgun (WGS) entry which is preliminary data.</text>
</comment>